<dbReference type="EMBL" id="CP059736">
    <property type="protein sequence ID" value="WDE02737.1"/>
    <property type="molecule type" value="Genomic_DNA"/>
</dbReference>
<organism evidence="1 2">
    <name type="scientific">Thalassomonas actiniarum</name>
    <dbReference type="NCBI Taxonomy" id="485447"/>
    <lineage>
        <taxon>Bacteria</taxon>
        <taxon>Pseudomonadati</taxon>
        <taxon>Pseudomonadota</taxon>
        <taxon>Gammaproteobacteria</taxon>
        <taxon>Alteromonadales</taxon>
        <taxon>Colwelliaceae</taxon>
        <taxon>Thalassomonas</taxon>
    </lineage>
</organism>
<dbReference type="KEGG" id="tact:SG35_031170"/>
<reference evidence="1 2" key="2">
    <citation type="journal article" date="2022" name="Mar. Drugs">
        <title>Bioassay-Guided Fractionation Leads to the Detection of Cholic Acid Generated by the Rare Thalassomonas sp.</title>
        <authorList>
            <person name="Pheiffer F."/>
            <person name="Schneider Y.K."/>
            <person name="Hansen E.H."/>
            <person name="Andersen J.H."/>
            <person name="Isaksson J."/>
            <person name="Busche T."/>
            <person name="R C."/>
            <person name="Kalinowski J."/>
            <person name="Zyl L.V."/>
            <person name="Trindade M."/>
        </authorList>
    </citation>
    <scope>NUCLEOTIDE SEQUENCE [LARGE SCALE GENOMIC DNA]</scope>
    <source>
        <strain evidence="1 2">A5K-106</strain>
    </source>
</reference>
<evidence type="ECO:0000313" key="2">
    <source>
        <dbReference type="Proteomes" id="UP000032568"/>
    </source>
</evidence>
<keyword evidence="2" id="KW-1185">Reference proteome</keyword>
<dbReference type="AlphaFoldDB" id="A0AAE9YY79"/>
<proteinExistence type="predicted"/>
<sequence>MQHFLTDYPGSAYGADKSAIANKMAENGATLMLLNGVDDGTNAAAELDGQPLYYGEMQVEGHSWYINQNYEHRDASYEEILHLVHDYGIGVDQNEDFLGALVDYQTEVRAAQVNALSGQLWAWSSELADWLAELTAENSLTQEYLASVLDSFYGLWGAFDGDYGMWNFYVAKTRNDLAPKDPLGAALMAQFFHPYLTYNARIDESFTGDFSLKFQSSLAYTHHAQYLKNITLTGINDSNVIVNQLDNNISGNTGTNTVIFSGPSSEYQISKESEQLTVADLQDNRDGSNTLVAIEKLQFTDTTINSSSL</sequence>
<reference evidence="1 2" key="1">
    <citation type="journal article" date="2015" name="Genome Announc.">
        <title>Draft Genome Sequences of Marine Isolates of Thalassomonas viridans and Thalassomonas actiniarum.</title>
        <authorList>
            <person name="Olonade I."/>
            <person name="van Zyl L.J."/>
            <person name="Trindade M."/>
        </authorList>
    </citation>
    <scope>NUCLEOTIDE SEQUENCE [LARGE SCALE GENOMIC DNA]</scope>
    <source>
        <strain evidence="1 2">A5K-106</strain>
    </source>
</reference>
<protein>
    <submittedName>
        <fullName evidence="1">Uncharacterized protein</fullName>
    </submittedName>
</protein>
<accession>A0AAE9YY79</accession>
<dbReference type="Proteomes" id="UP000032568">
    <property type="component" value="Chromosome pTact"/>
</dbReference>
<evidence type="ECO:0000313" key="1">
    <source>
        <dbReference type="EMBL" id="WDE02737.1"/>
    </source>
</evidence>
<name>A0AAE9YY79_9GAMM</name>
<gene>
    <name evidence="1" type="ORF">SG35_031170</name>
</gene>